<dbReference type="FunFam" id="3.40.50.300:FF:000412">
    <property type="entry name" value="ADP-ribosylation factor 1"/>
    <property type="match status" value="1"/>
</dbReference>
<evidence type="ECO:0000313" key="6">
    <source>
        <dbReference type="EMBL" id="CAG7717934.1"/>
    </source>
</evidence>
<dbReference type="CDD" id="cd00878">
    <property type="entry name" value="Arf_Arl"/>
    <property type="match status" value="1"/>
</dbReference>
<dbReference type="PROSITE" id="PS51417">
    <property type="entry name" value="ARF"/>
    <property type="match status" value="1"/>
</dbReference>
<dbReference type="NCBIfam" id="TIGR00231">
    <property type="entry name" value="small_GTP"/>
    <property type="match status" value="1"/>
</dbReference>
<dbReference type="InterPro" id="IPR024156">
    <property type="entry name" value="Small_GTPase_ARF"/>
</dbReference>
<comment type="caution">
    <text evidence="6">The sequence shown here is derived from an EMBL/GenBank/DDBJ whole genome shotgun (WGS) entry which is preliminary data.</text>
</comment>
<dbReference type="InterPro" id="IPR006689">
    <property type="entry name" value="Small_GTPase_ARF/SAR"/>
</dbReference>
<feature type="binding site" evidence="4">
    <location>
        <begin position="153"/>
        <end position="156"/>
    </location>
    <ligand>
        <name>GTP</name>
        <dbReference type="ChEBI" id="CHEBI:37565"/>
    </ligand>
</feature>
<dbReference type="AlphaFoldDB" id="A0A8J2NXD8"/>
<keyword evidence="7" id="KW-1185">Reference proteome</keyword>
<evidence type="ECO:0000313" key="7">
    <source>
        <dbReference type="Proteomes" id="UP000708208"/>
    </source>
</evidence>
<evidence type="ECO:0000256" key="4">
    <source>
        <dbReference type="PIRSR" id="PIRSR606689-1"/>
    </source>
</evidence>
<dbReference type="GO" id="GO:0005525">
    <property type="term" value="F:GTP binding"/>
    <property type="evidence" value="ECO:0007669"/>
    <property type="project" value="UniProtKB-KW"/>
</dbReference>
<dbReference type="SMART" id="SM00177">
    <property type="entry name" value="ARF"/>
    <property type="match status" value="1"/>
</dbReference>
<comment type="similarity">
    <text evidence="1">Belongs to the small GTPase superfamily. Arf family.</text>
</comment>
<sequence length="208" mass="24136">MGQRNSVPLEDASGFSAKGIEGRQSVFLKLKNSSWNKKIYRKVLILSLDAAGKTSILYWFKYKTFISTIPTIGYNHETLIYKTSQFDFWDVGGQDGIRKMWQHYFMNVQAVIFVVDSNDRERISEVKDVLQNVQKLIDDSVGSNRVVMLILANKQDLPDAMSVDEVHEKLKLKYFLDLRWHLHPCCTKTGEGLKDALEWLHCELKKRF</sequence>
<evidence type="ECO:0000256" key="3">
    <source>
        <dbReference type="ARBA" id="ARBA00023134"/>
    </source>
</evidence>
<evidence type="ECO:0008006" key="8">
    <source>
        <dbReference type="Google" id="ProtNLM"/>
    </source>
</evidence>
<reference evidence="6" key="1">
    <citation type="submission" date="2021-06" db="EMBL/GenBank/DDBJ databases">
        <authorList>
            <person name="Hodson N. C."/>
            <person name="Mongue J. A."/>
            <person name="Jaron S. K."/>
        </authorList>
    </citation>
    <scope>NUCLEOTIDE SEQUENCE</scope>
</reference>
<dbReference type="SMART" id="SM00175">
    <property type="entry name" value="RAB"/>
    <property type="match status" value="1"/>
</dbReference>
<evidence type="ECO:0000256" key="5">
    <source>
        <dbReference type="PIRSR" id="PIRSR606689-2"/>
    </source>
</evidence>
<accession>A0A8J2NXD8</accession>
<dbReference type="Pfam" id="PF00025">
    <property type="entry name" value="Arf"/>
    <property type="match status" value="1"/>
</dbReference>
<evidence type="ECO:0000256" key="2">
    <source>
        <dbReference type="ARBA" id="ARBA00022741"/>
    </source>
</evidence>
<feature type="binding site" evidence="5">
    <location>
        <position position="54"/>
    </location>
    <ligand>
        <name>Mg(2+)</name>
        <dbReference type="ChEBI" id="CHEBI:18420"/>
    </ligand>
</feature>
<evidence type="ECO:0000256" key="1">
    <source>
        <dbReference type="ARBA" id="ARBA00010290"/>
    </source>
</evidence>
<keyword evidence="2 4" id="KW-0547">Nucleotide-binding</keyword>
<gene>
    <name evidence="6" type="ORF">AFUS01_LOCUS7363</name>
</gene>
<dbReference type="OrthoDB" id="2011769at2759"/>
<dbReference type="PROSITE" id="PS51419">
    <property type="entry name" value="RAB"/>
    <property type="match status" value="1"/>
</dbReference>
<dbReference type="Proteomes" id="UP000708208">
    <property type="component" value="Unassembled WGS sequence"/>
</dbReference>
<dbReference type="PANTHER" id="PTHR11711">
    <property type="entry name" value="ADP RIBOSYLATION FACTOR-RELATED"/>
    <property type="match status" value="1"/>
</dbReference>
<keyword evidence="5" id="KW-0460">Magnesium</keyword>
<dbReference type="EMBL" id="CAJVCH010049664">
    <property type="protein sequence ID" value="CAG7717934.1"/>
    <property type="molecule type" value="Genomic_DNA"/>
</dbReference>
<keyword evidence="3 4" id="KW-0342">GTP-binding</keyword>
<dbReference type="SMART" id="SM00178">
    <property type="entry name" value="SAR"/>
    <property type="match status" value="1"/>
</dbReference>
<dbReference type="GO" id="GO:0030010">
    <property type="term" value="P:establishment of cell polarity"/>
    <property type="evidence" value="ECO:0007669"/>
    <property type="project" value="UniProtKB-ARBA"/>
</dbReference>
<dbReference type="GO" id="GO:0003924">
    <property type="term" value="F:GTPase activity"/>
    <property type="evidence" value="ECO:0007669"/>
    <property type="project" value="InterPro"/>
</dbReference>
<organism evidence="6 7">
    <name type="scientific">Allacma fusca</name>
    <dbReference type="NCBI Taxonomy" id="39272"/>
    <lineage>
        <taxon>Eukaryota</taxon>
        <taxon>Metazoa</taxon>
        <taxon>Ecdysozoa</taxon>
        <taxon>Arthropoda</taxon>
        <taxon>Hexapoda</taxon>
        <taxon>Collembola</taxon>
        <taxon>Symphypleona</taxon>
        <taxon>Sminthuridae</taxon>
        <taxon>Allacma</taxon>
    </lineage>
</organism>
<feature type="binding site" evidence="4">
    <location>
        <position position="93"/>
    </location>
    <ligand>
        <name>GTP</name>
        <dbReference type="ChEBI" id="CHEBI:37565"/>
    </ligand>
</feature>
<protein>
    <recommendedName>
        <fullName evidence="8">ADP-ribosylation factor</fullName>
    </recommendedName>
</protein>
<dbReference type="GO" id="GO:0016192">
    <property type="term" value="P:vesicle-mediated transport"/>
    <property type="evidence" value="ECO:0007669"/>
    <property type="project" value="UniProtKB-ARBA"/>
</dbReference>
<dbReference type="GO" id="GO:0046872">
    <property type="term" value="F:metal ion binding"/>
    <property type="evidence" value="ECO:0007669"/>
    <property type="project" value="UniProtKB-KW"/>
</dbReference>
<dbReference type="GO" id="GO:0051649">
    <property type="term" value="P:establishment of localization in cell"/>
    <property type="evidence" value="ECO:0007669"/>
    <property type="project" value="UniProtKB-ARBA"/>
</dbReference>
<keyword evidence="5" id="KW-0479">Metal-binding</keyword>
<feature type="binding site" evidence="5">
    <location>
        <position position="71"/>
    </location>
    <ligand>
        <name>Mg(2+)</name>
        <dbReference type="ChEBI" id="CHEBI:18420"/>
    </ligand>
</feature>
<name>A0A8J2NXD8_9HEXA</name>
<proteinExistence type="inferred from homology"/>
<dbReference type="InterPro" id="IPR005225">
    <property type="entry name" value="Small_GTP-bd"/>
</dbReference>